<gene>
    <name evidence="3" type="ORF">PHYSODRAFT_528778</name>
</gene>
<organism evidence="3 4">
    <name type="scientific">Phytophthora sojae (strain P6497)</name>
    <name type="common">Soybean stem and root rot agent</name>
    <name type="synonym">Phytophthora megasperma f. sp. glycines</name>
    <dbReference type="NCBI Taxonomy" id="1094619"/>
    <lineage>
        <taxon>Eukaryota</taxon>
        <taxon>Sar</taxon>
        <taxon>Stramenopiles</taxon>
        <taxon>Oomycota</taxon>
        <taxon>Peronosporomycetes</taxon>
        <taxon>Peronosporales</taxon>
        <taxon>Peronosporaceae</taxon>
        <taxon>Phytophthora</taxon>
    </lineage>
</organism>
<evidence type="ECO:0000313" key="4">
    <source>
        <dbReference type="Proteomes" id="UP000002640"/>
    </source>
</evidence>
<dbReference type="EMBL" id="JH159162">
    <property type="protein sequence ID" value="EGZ07431.1"/>
    <property type="molecule type" value="Genomic_DNA"/>
</dbReference>
<proteinExistence type="predicted"/>
<accession>G5AA02</accession>
<feature type="compositionally biased region" description="Basic and acidic residues" evidence="2">
    <location>
        <begin position="337"/>
        <end position="350"/>
    </location>
</feature>
<feature type="compositionally biased region" description="Low complexity" evidence="2">
    <location>
        <begin position="32"/>
        <end position="45"/>
    </location>
</feature>
<dbReference type="KEGG" id="psoj:PHYSODRAFT_528778"/>
<feature type="region of interest" description="Disordered" evidence="2">
    <location>
        <begin position="337"/>
        <end position="357"/>
    </location>
</feature>
<name>G5AA02_PHYSP</name>
<dbReference type="AlphaFoldDB" id="G5AA02"/>
<dbReference type="RefSeq" id="XP_009536997.1">
    <property type="nucleotide sequence ID" value="XM_009538702.1"/>
</dbReference>
<evidence type="ECO:0000313" key="3">
    <source>
        <dbReference type="EMBL" id="EGZ07431.1"/>
    </source>
</evidence>
<dbReference type="GeneID" id="20661283"/>
<dbReference type="SMR" id="G5AA02"/>
<keyword evidence="1" id="KW-0175">Coiled coil</keyword>
<evidence type="ECO:0000256" key="2">
    <source>
        <dbReference type="SAM" id="MobiDB-lite"/>
    </source>
</evidence>
<dbReference type="OMA" id="MQGDLAM"/>
<dbReference type="Proteomes" id="UP000002640">
    <property type="component" value="Unassembled WGS sequence"/>
</dbReference>
<feature type="coiled-coil region" evidence="1">
    <location>
        <begin position="132"/>
        <end position="258"/>
    </location>
</feature>
<keyword evidence="4" id="KW-1185">Reference proteome</keyword>
<reference evidence="3 4" key="1">
    <citation type="journal article" date="2006" name="Science">
        <title>Phytophthora genome sequences uncover evolutionary origins and mechanisms of pathogenesis.</title>
        <authorList>
            <person name="Tyler B.M."/>
            <person name="Tripathy S."/>
            <person name="Zhang X."/>
            <person name="Dehal P."/>
            <person name="Jiang R.H."/>
            <person name="Aerts A."/>
            <person name="Arredondo F.D."/>
            <person name="Baxter L."/>
            <person name="Bensasson D."/>
            <person name="Beynon J.L."/>
            <person name="Chapman J."/>
            <person name="Damasceno C.M."/>
            <person name="Dorrance A.E."/>
            <person name="Dou D."/>
            <person name="Dickerman A.W."/>
            <person name="Dubchak I.L."/>
            <person name="Garbelotto M."/>
            <person name="Gijzen M."/>
            <person name="Gordon S.G."/>
            <person name="Govers F."/>
            <person name="Grunwald N.J."/>
            <person name="Huang W."/>
            <person name="Ivors K.L."/>
            <person name="Jones R.W."/>
            <person name="Kamoun S."/>
            <person name="Krampis K."/>
            <person name="Lamour K.H."/>
            <person name="Lee M.K."/>
            <person name="McDonald W.H."/>
            <person name="Medina M."/>
            <person name="Meijer H.J."/>
            <person name="Nordberg E.K."/>
            <person name="Maclean D.J."/>
            <person name="Ospina-Giraldo M.D."/>
            <person name="Morris P.F."/>
            <person name="Phuntumart V."/>
            <person name="Putnam N.H."/>
            <person name="Rash S."/>
            <person name="Rose J.K."/>
            <person name="Sakihama Y."/>
            <person name="Salamov A.A."/>
            <person name="Savidor A."/>
            <person name="Scheuring C.F."/>
            <person name="Smith B.M."/>
            <person name="Sobral B.W."/>
            <person name="Terry A."/>
            <person name="Torto-Alalibo T.A."/>
            <person name="Win J."/>
            <person name="Xu Z."/>
            <person name="Zhang H."/>
            <person name="Grigoriev I.V."/>
            <person name="Rokhsar D.S."/>
            <person name="Boore J.L."/>
        </authorList>
    </citation>
    <scope>NUCLEOTIDE SEQUENCE [LARGE SCALE GENOMIC DNA]</scope>
    <source>
        <strain evidence="3 4">P6497</strain>
    </source>
</reference>
<evidence type="ECO:0000256" key="1">
    <source>
        <dbReference type="SAM" id="Coils"/>
    </source>
</evidence>
<feature type="compositionally biased region" description="Basic and acidic residues" evidence="2">
    <location>
        <begin position="77"/>
        <end position="97"/>
    </location>
</feature>
<feature type="region of interest" description="Disordered" evidence="2">
    <location>
        <begin position="1"/>
        <end position="97"/>
    </location>
</feature>
<dbReference type="InParanoid" id="G5AA02"/>
<protein>
    <submittedName>
        <fullName evidence="3">Uncharacterized protein</fullName>
    </submittedName>
</protein>
<sequence>MDAQAGWHRRGPAGGGVRRPAVTSAARVTCNSSRASSATAQQRMAPGGALRASNQASERGANARKSGSTEPEAAPSRWREMRQSVRTKATLETEESRPVNAKIADLCPEDREKVAKLVRRIVEVGTLHEEGEKEFNRQREVLEAEVKELREQVRRDAEEIQELTAELRSTRRKAQLFEERVVVLEESTDAETRSRLEAEQTLDLLKLEVDKLRALVQRQQEEMRQKTQEQQEQFDAELLQMKEELKEAQELLLKERNERILEKQTALDQRLERSATAGEEKLERLHSLLLEQQQEMHLKVKQQQEEMQRKAEVQKERYKAEMNQLKEDLKAAQERLQQERRDREIERETKQTAVSERPVEPAPVVYAADRDSDVPVPDPLMFASSDRMPDQLSTDMEGDLAIFEEVKDLYAEDLFASRRWGEGIPAASAAAAVRPTGMEPAPWHFSSADFTPPDNGRIPLGPALSTQELTVQEAIERDMEALLRSEALRTLGTLQ</sequence>